<proteinExistence type="predicted"/>
<evidence type="ECO:0000259" key="1">
    <source>
        <dbReference type="Pfam" id="PF11181"/>
    </source>
</evidence>
<dbReference type="InterPro" id="IPR052948">
    <property type="entry name" value="Low_temp-induced_all0457"/>
</dbReference>
<protein>
    <submittedName>
        <fullName evidence="2">General stress protein</fullName>
    </submittedName>
</protein>
<feature type="domain" description="General stress protein 17M-like" evidence="1">
    <location>
        <begin position="5"/>
        <end position="68"/>
    </location>
</feature>
<dbReference type="Pfam" id="PF11181">
    <property type="entry name" value="YflT"/>
    <property type="match status" value="1"/>
</dbReference>
<dbReference type="RefSeq" id="WP_138127491.1">
    <property type="nucleotide sequence ID" value="NZ_SWLG01000010.1"/>
</dbReference>
<dbReference type="PANTHER" id="PTHR36109:SF2">
    <property type="entry name" value="MEMBRANE PROTEIN"/>
    <property type="match status" value="1"/>
</dbReference>
<evidence type="ECO:0000313" key="2">
    <source>
        <dbReference type="EMBL" id="TLS36455.1"/>
    </source>
</evidence>
<dbReference type="InterPro" id="IPR025889">
    <property type="entry name" value="GSP17M-like_dom"/>
</dbReference>
<dbReference type="Proteomes" id="UP000308230">
    <property type="component" value="Unassembled WGS sequence"/>
</dbReference>
<keyword evidence="3" id="KW-1185">Reference proteome</keyword>
<dbReference type="OrthoDB" id="514402at2"/>
<organism evidence="2 3">
    <name type="scientific">Exobacillus caeni</name>
    <dbReference type="NCBI Taxonomy" id="2574798"/>
    <lineage>
        <taxon>Bacteria</taxon>
        <taxon>Bacillati</taxon>
        <taxon>Bacillota</taxon>
        <taxon>Bacilli</taxon>
        <taxon>Bacillales</taxon>
        <taxon>Guptibacillaceae</taxon>
        <taxon>Exobacillus</taxon>
    </lineage>
</organism>
<accession>A0A5R9F9S9</accession>
<dbReference type="AlphaFoldDB" id="A0A5R9F9S9"/>
<evidence type="ECO:0000313" key="3">
    <source>
        <dbReference type="Proteomes" id="UP000308230"/>
    </source>
</evidence>
<comment type="caution">
    <text evidence="2">The sequence shown here is derived from an EMBL/GenBank/DDBJ whole genome shotgun (WGS) entry which is preliminary data.</text>
</comment>
<dbReference type="PANTHER" id="PTHR36109">
    <property type="entry name" value="MEMBRANE PROTEIN-RELATED"/>
    <property type="match status" value="1"/>
</dbReference>
<name>A0A5R9F9S9_9BACL</name>
<dbReference type="EMBL" id="SWLG01000010">
    <property type="protein sequence ID" value="TLS36455.1"/>
    <property type="molecule type" value="Genomic_DNA"/>
</dbReference>
<sequence>MKDHVIGVYDNEQQAAEAVEDLNKKGYSTEEISVIAKDPRELSDIAEEVTSSKKAGAVTGAAAGGAIGMGGLIAGLSAMVIPGFGAVLAAGPIITTLGGAALGAKSGAAGLVHTLSEMGIHDEEAVRYSDDVEEGKILVFLHPEE</sequence>
<gene>
    <name evidence="2" type="ORF">FCL54_14620</name>
</gene>
<reference evidence="2 3" key="1">
    <citation type="submission" date="2019-04" db="EMBL/GenBank/DDBJ databases">
        <title>Bacillus caeni sp. nov., a bacterium isolated from mangrove sediment.</title>
        <authorList>
            <person name="Huang H."/>
            <person name="Mo K."/>
            <person name="Hu Y."/>
        </authorList>
    </citation>
    <scope>NUCLEOTIDE SEQUENCE [LARGE SCALE GENOMIC DNA]</scope>
    <source>
        <strain evidence="2 3">HB172195</strain>
    </source>
</reference>